<reference evidence="1 2" key="1">
    <citation type="submission" date="2024-10" db="EMBL/GenBank/DDBJ databases">
        <title>Updated reference genomes for cyclostephanoid diatoms.</title>
        <authorList>
            <person name="Roberts W.R."/>
            <person name="Alverson A.J."/>
        </authorList>
    </citation>
    <scope>NUCLEOTIDE SEQUENCE [LARGE SCALE GENOMIC DNA]</scope>
    <source>
        <strain evidence="1 2">AJA276-08</strain>
    </source>
</reference>
<dbReference type="EMBL" id="JALLAZ020001474">
    <property type="protein sequence ID" value="KAL3774362.1"/>
    <property type="molecule type" value="Genomic_DNA"/>
</dbReference>
<gene>
    <name evidence="1" type="ORF">ACHAW5_009241</name>
</gene>
<name>A0ABD3NEF4_9STRA</name>
<dbReference type="AlphaFoldDB" id="A0ABD3NEF4"/>
<keyword evidence="2" id="KW-1185">Reference proteome</keyword>
<comment type="caution">
    <text evidence="1">The sequence shown here is derived from an EMBL/GenBank/DDBJ whole genome shotgun (WGS) entry which is preliminary data.</text>
</comment>
<evidence type="ECO:0000313" key="2">
    <source>
        <dbReference type="Proteomes" id="UP001530315"/>
    </source>
</evidence>
<protein>
    <submittedName>
        <fullName evidence="1">Uncharacterized protein</fullName>
    </submittedName>
</protein>
<organism evidence="1 2">
    <name type="scientific">Stephanodiscus triporus</name>
    <dbReference type="NCBI Taxonomy" id="2934178"/>
    <lineage>
        <taxon>Eukaryota</taxon>
        <taxon>Sar</taxon>
        <taxon>Stramenopiles</taxon>
        <taxon>Ochrophyta</taxon>
        <taxon>Bacillariophyta</taxon>
        <taxon>Coscinodiscophyceae</taxon>
        <taxon>Thalassiosirophycidae</taxon>
        <taxon>Stephanodiscales</taxon>
        <taxon>Stephanodiscaceae</taxon>
        <taxon>Stephanodiscus</taxon>
    </lineage>
</organism>
<accession>A0ABD3NEF4</accession>
<dbReference type="Proteomes" id="UP001530315">
    <property type="component" value="Unassembled WGS sequence"/>
</dbReference>
<evidence type="ECO:0000313" key="1">
    <source>
        <dbReference type="EMBL" id="KAL3774362.1"/>
    </source>
</evidence>
<proteinExistence type="predicted"/>
<sequence length="111" mass="12275">MAMDYHVAFRMEQAHRVLAAAGGGIGARESNGGFYRLPLPRHWQCLANRDGRCGRASPREPPPVQRDGLIWDARPNARHEGGDASACQRTFCDWDIGTHAVPICADLHARE</sequence>